<evidence type="ECO:0000313" key="5">
    <source>
        <dbReference type="Proteomes" id="UP000596739"/>
    </source>
</evidence>
<dbReference type="Pfam" id="PF07538">
    <property type="entry name" value="ChW"/>
    <property type="match status" value="6"/>
</dbReference>
<organism evidence="4 5">
    <name type="scientific">Clostridium yunnanense</name>
    <dbReference type="NCBI Taxonomy" id="2800325"/>
    <lineage>
        <taxon>Bacteria</taxon>
        <taxon>Bacillati</taxon>
        <taxon>Bacillota</taxon>
        <taxon>Clostridia</taxon>
        <taxon>Eubacteriales</taxon>
        <taxon>Clostridiaceae</taxon>
        <taxon>Clostridium</taxon>
    </lineage>
</organism>
<dbReference type="InterPro" id="IPR002901">
    <property type="entry name" value="MGlyc_endo_b_GlcNAc-like_dom"/>
</dbReference>
<dbReference type="EMBL" id="JAENHN010000071">
    <property type="protein sequence ID" value="MBK1813890.1"/>
    <property type="molecule type" value="Genomic_DNA"/>
</dbReference>
<keyword evidence="2" id="KW-0732">Signal</keyword>
<protein>
    <submittedName>
        <fullName evidence="4">Glucosaminidase domain-containing protein</fullName>
    </submittedName>
</protein>
<evidence type="ECO:0000256" key="1">
    <source>
        <dbReference type="ARBA" id="ARBA00022801"/>
    </source>
</evidence>
<dbReference type="Gene3D" id="1.10.530.10">
    <property type="match status" value="1"/>
</dbReference>
<feature type="signal peptide" evidence="2">
    <location>
        <begin position="1"/>
        <end position="30"/>
    </location>
</feature>
<keyword evidence="5" id="KW-1185">Reference proteome</keyword>
<proteinExistence type="predicted"/>
<dbReference type="RefSeq" id="WP_200274472.1">
    <property type="nucleotide sequence ID" value="NZ_JAENHN010000071.1"/>
</dbReference>
<dbReference type="PANTHER" id="PTHR33308">
    <property type="entry name" value="PEPTIDOGLYCAN HYDROLASE FLGJ"/>
    <property type="match status" value="1"/>
</dbReference>
<reference evidence="5" key="1">
    <citation type="submission" date="2021-01" db="EMBL/GenBank/DDBJ databases">
        <title>Genome public.</title>
        <authorList>
            <person name="Liu C."/>
            <person name="Sun Q."/>
        </authorList>
    </citation>
    <scope>NUCLEOTIDE SEQUENCE [LARGE SCALE GENOMIC DNA]</scope>
    <source>
        <strain evidence="5">YIM B02505</strain>
    </source>
</reference>
<evidence type="ECO:0000259" key="3">
    <source>
        <dbReference type="SMART" id="SM00047"/>
    </source>
</evidence>
<name>A0ABS1EX52_9CLOT</name>
<evidence type="ECO:0000313" key="4">
    <source>
        <dbReference type="EMBL" id="MBK1813890.1"/>
    </source>
</evidence>
<dbReference type="InterPro" id="IPR006637">
    <property type="entry name" value="ChW"/>
</dbReference>
<dbReference type="SMART" id="SM00047">
    <property type="entry name" value="LYZ2"/>
    <property type="match status" value="1"/>
</dbReference>
<dbReference type="InterPro" id="IPR051056">
    <property type="entry name" value="Glycosyl_Hydrolase_73"/>
</dbReference>
<gene>
    <name evidence="4" type="ORF">JHL18_25110</name>
</gene>
<dbReference type="PANTHER" id="PTHR33308:SF9">
    <property type="entry name" value="PEPTIDOGLYCAN HYDROLASE FLGJ"/>
    <property type="match status" value="1"/>
</dbReference>
<comment type="caution">
    <text evidence="4">The sequence shown here is derived from an EMBL/GenBank/DDBJ whole genome shotgun (WGS) entry which is preliminary data.</text>
</comment>
<feature type="chain" id="PRO_5045322652" evidence="2">
    <location>
        <begin position="31"/>
        <end position="590"/>
    </location>
</feature>
<sequence length="590" mass="66089">MLKFIKRLLALSPVVLLLFLFQLPSVKAFAADNTGLTLGVKYNTHVQNVGWQDYVYDGQFAGTSGQSLRLEGIHISLENPIPGMKIRYQTHVQNEGWQDWKYNGTQAGSVGKGERLEAIRIALEGQPVGYHIQYQVHVQNIGWQDWVQDGELSGTEGKGLRLEGIKIRIVKEGTSLYGKLGVTYKTHVQNVGWQDYVYDGQFSGTQGLAYRLEGINIALKNPVPGMRIKYQTHVQNIGWQGWKYDGDMAGTQGQGLRLEGIQIALEGAPAWYHVKYQVHVQNEGWQDWKQDGQSAGTVGKGLRLEGIRIVIVDKDQIVYSSYNISLSSFINKQMATEPAINIQNYSTKQWEWRYAQIQNNTPGYYVWQPQTNSDGSTSSVKNWTNSPWDYQNITNVVTTNLDPAKILNDPVSIYQFVRLSYVDGVTASQLNQLFSSNGVLANKGQVFIDAAKANNVNPIYLAAHAILESGNGTSTLAQGVYINGTKAYNLFGIQAVDSNPMNGANYAYDKGWTSVDKAIYGGASWIASGYINNSTYKQDTIYKMRWNPQRPGSHQYATDAEWARKQTTYIKKCFDMIQDAPIVFDVPVYQ</sequence>
<dbReference type="Pfam" id="PF01832">
    <property type="entry name" value="Glucosaminidase"/>
    <property type="match status" value="1"/>
</dbReference>
<accession>A0ABS1EX52</accession>
<evidence type="ECO:0000256" key="2">
    <source>
        <dbReference type="SAM" id="SignalP"/>
    </source>
</evidence>
<dbReference type="SMART" id="SM00728">
    <property type="entry name" value="ChW"/>
    <property type="match status" value="6"/>
</dbReference>
<feature type="domain" description="Mannosyl-glycoprotein endo-beta-N-acetylglucosamidase-like" evidence="3">
    <location>
        <begin position="432"/>
        <end position="585"/>
    </location>
</feature>
<keyword evidence="1" id="KW-0378">Hydrolase</keyword>
<dbReference type="Proteomes" id="UP000596739">
    <property type="component" value="Unassembled WGS sequence"/>
</dbReference>